<sequence>MIGRATISAACAAAQSMLPPGRYDGRMSAGRYAPSPSGDLHVGNLRTAMLAWLFAAGSGRRLLLRYEDLDASRTVEGSAQRQLADMTALGITFDAEPLRQSQRQTIYDDAVAQLADRGLVYECYCTRREIQDAPRAPHAPPGAYPGTCRTLSAAEREQRRAHRAPALRLRSAVDEGAVYDHLLGEVRAAVDDLVLVRNDGAAAYHLAVVVDDHLTGVDQVVRAEDLADSAPRQAYLRRLLYGAQAAEQVQYAHVPLVVNAAGKRLAKRDGAVTLSELAGQGVSAEQVRDVLLESLGLPADTLEQALARFDPAGLPRAPWVWNPEVAAHSLNQGSMMSLDFTRQSRSQQSKGA</sequence>
<feature type="domain" description="Glutamyl/glutaminyl-tRNA synthetase class Ib catalytic" evidence="8">
    <location>
        <begin position="31"/>
        <end position="291"/>
    </location>
</feature>
<dbReference type="InterPro" id="IPR000924">
    <property type="entry name" value="Glu/Gln-tRNA-synth"/>
</dbReference>
<name>A0A7W5TU67_9MICC</name>
<protein>
    <submittedName>
        <fullName evidence="9">Glutamyl-tRNA synthetase</fullName>
        <ecNumber evidence="9">6.1.1.17</ecNumber>
    </submittedName>
</protein>
<comment type="caution">
    <text evidence="9">The sequence shown here is derived from an EMBL/GenBank/DDBJ whole genome shotgun (WGS) entry which is preliminary data.</text>
</comment>
<comment type="similarity">
    <text evidence="7">Belongs to the class-I aminoacyl-tRNA synthetase family.</text>
</comment>
<dbReference type="PRINTS" id="PR00987">
    <property type="entry name" value="TRNASYNTHGLU"/>
</dbReference>
<dbReference type="AlphaFoldDB" id="A0A7W5TU67"/>
<dbReference type="EMBL" id="JACIBT010000004">
    <property type="protein sequence ID" value="MBB3667833.1"/>
    <property type="molecule type" value="Genomic_DNA"/>
</dbReference>
<dbReference type="PROSITE" id="PS00178">
    <property type="entry name" value="AA_TRNA_LIGASE_I"/>
    <property type="match status" value="1"/>
</dbReference>
<keyword evidence="4" id="KW-0862">Zinc</keyword>
<dbReference type="EC" id="6.1.1.17" evidence="9"/>
<keyword evidence="7" id="KW-0648">Protein biosynthesis</keyword>
<dbReference type="SUPFAM" id="SSF52374">
    <property type="entry name" value="Nucleotidylyl transferase"/>
    <property type="match status" value="1"/>
</dbReference>
<evidence type="ECO:0000256" key="6">
    <source>
        <dbReference type="ARBA" id="ARBA00023146"/>
    </source>
</evidence>
<evidence type="ECO:0000256" key="5">
    <source>
        <dbReference type="ARBA" id="ARBA00022840"/>
    </source>
</evidence>
<keyword evidence="10" id="KW-1185">Reference proteome</keyword>
<evidence type="ECO:0000256" key="4">
    <source>
        <dbReference type="ARBA" id="ARBA00022833"/>
    </source>
</evidence>
<dbReference type="Pfam" id="PF00749">
    <property type="entry name" value="tRNA-synt_1c"/>
    <property type="match status" value="1"/>
</dbReference>
<proteinExistence type="inferred from homology"/>
<evidence type="ECO:0000259" key="8">
    <source>
        <dbReference type="Pfam" id="PF00749"/>
    </source>
</evidence>
<gene>
    <name evidence="9" type="ORF">FHX47_001455</name>
</gene>
<keyword evidence="1 7" id="KW-0436">Ligase</keyword>
<dbReference type="GO" id="GO:0005524">
    <property type="term" value="F:ATP binding"/>
    <property type="evidence" value="ECO:0007669"/>
    <property type="project" value="UniProtKB-KW"/>
</dbReference>
<reference evidence="9 10" key="1">
    <citation type="submission" date="2020-08" db="EMBL/GenBank/DDBJ databases">
        <title>Sequencing the genomes of 1000 actinobacteria strains.</title>
        <authorList>
            <person name="Klenk H.-P."/>
        </authorList>
    </citation>
    <scope>NUCLEOTIDE SEQUENCE [LARGE SCALE GENOMIC DNA]</scope>
    <source>
        <strain evidence="9 10">DSM 28238</strain>
    </source>
</reference>
<dbReference type="InterPro" id="IPR020058">
    <property type="entry name" value="Glu/Gln-tRNA-synth_Ib_cat-dom"/>
</dbReference>
<evidence type="ECO:0000256" key="2">
    <source>
        <dbReference type="ARBA" id="ARBA00022723"/>
    </source>
</evidence>
<dbReference type="GO" id="GO:0006424">
    <property type="term" value="P:glutamyl-tRNA aminoacylation"/>
    <property type="evidence" value="ECO:0007669"/>
    <property type="project" value="TreeGrafter"/>
</dbReference>
<organism evidence="9 10">
    <name type="scientific">Garicola koreensis</name>
    <dbReference type="NCBI Taxonomy" id="1262554"/>
    <lineage>
        <taxon>Bacteria</taxon>
        <taxon>Bacillati</taxon>
        <taxon>Actinomycetota</taxon>
        <taxon>Actinomycetes</taxon>
        <taxon>Micrococcales</taxon>
        <taxon>Micrococcaceae</taxon>
        <taxon>Garicola</taxon>
    </lineage>
</organism>
<evidence type="ECO:0000256" key="3">
    <source>
        <dbReference type="ARBA" id="ARBA00022741"/>
    </source>
</evidence>
<keyword evidence="2" id="KW-0479">Metal-binding</keyword>
<dbReference type="InterPro" id="IPR001412">
    <property type="entry name" value="aa-tRNA-synth_I_CS"/>
</dbReference>
<dbReference type="NCBIfam" id="NF004315">
    <property type="entry name" value="PRK05710.1-4"/>
    <property type="match status" value="1"/>
</dbReference>
<dbReference type="Gene3D" id="3.40.50.620">
    <property type="entry name" value="HUPs"/>
    <property type="match status" value="1"/>
</dbReference>
<keyword evidence="3 7" id="KW-0547">Nucleotide-binding</keyword>
<dbReference type="PANTHER" id="PTHR43311:SF1">
    <property type="entry name" value="GLUTAMYL-Q TRNA(ASP) SYNTHETASE"/>
    <property type="match status" value="1"/>
</dbReference>
<evidence type="ECO:0000256" key="1">
    <source>
        <dbReference type="ARBA" id="ARBA00022598"/>
    </source>
</evidence>
<evidence type="ECO:0000313" key="9">
    <source>
        <dbReference type="EMBL" id="MBB3667833.1"/>
    </source>
</evidence>
<dbReference type="InterPro" id="IPR014729">
    <property type="entry name" value="Rossmann-like_a/b/a_fold"/>
</dbReference>
<dbReference type="PANTHER" id="PTHR43311">
    <property type="entry name" value="GLUTAMATE--TRNA LIGASE"/>
    <property type="match status" value="1"/>
</dbReference>
<keyword evidence="5 7" id="KW-0067">ATP-binding</keyword>
<dbReference type="Proteomes" id="UP000547528">
    <property type="component" value="Unassembled WGS sequence"/>
</dbReference>
<keyword evidence="6 7" id="KW-0030">Aminoacyl-tRNA synthetase</keyword>
<dbReference type="GO" id="GO:0004818">
    <property type="term" value="F:glutamate-tRNA ligase activity"/>
    <property type="evidence" value="ECO:0007669"/>
    <property type="project" value="UniProtKB-EC"/>
</dbReference>
<dbReference type="GO" id="GO:0005829">
    <property type="term" value="C:cytosol"/>
    <property type="evidence" value="ECO:0007669"/>
    <property type="project" value="TreeGrafter"/>
</dbReference>
<dbReference type="InterPro" id="IPR049940">
    <property type="entry name" value="GluQ/Sye"/>
</dbReference>
<evidence type="ECO:0000313" key="10">
    <source>
        <dbReference type="Proteomes" id="UP000547528"/>
    </source>
</evidence>
<evidence type="ECO:0000256" key="7">
    <source>
        <dbReference type="RuleBase" id="RU363037"/>
    </source>
</evidence>
<accession>A0A7W5TU67</accession>